<comment type="similarity">
    <text evidence="1">Belongs to the peptidase M20 family.</text>
</comment>
<dbReference type="Pfam" id="PF07687">
    <property type="entry name" value="M20_dimer"/>
    <property type="match status" value="1"/>
</dbReference>
<proteinExistence type="inferred from homology"/>
<organism evidence="5 6">
    <name type="scientific">Roseicella frigidaeris</name>
    <dbReference type="NCBI Taxonomy" id="2230885"/>
    <lineage>
        <taxon>Bacteria</taxon>
        <taxon>Pseudomonadati</taxon>
        <taxon>Pseudomonadota</taxon>
        <taxon>Alphaproteobacteria</taxon>
        <taxon>Acetobacterales</taxon>
        <taxon>Roseomonadaceae</taxon>
        <taxon>Roseicella</taxon>
    </lineage>
</organism>
<dbReference type="RefSeq" id="WP_111468442.1">
    <property type="nucleotide sequence ID" value="NZ_QLIX01000002.1"/>
</dbReference>
<reference evidence="6" key="1">
    <citation type="submission" date="2018-06" db="EMBL/GenBank/DDBJ databases">
        <authorList>
            <person name="Khan S.A."/>
        </authorList>
    </citation>
    <scope>NUCLEOTIDE SEQUENCE [LARGE SCALE GENOMIC DNA]</scope>
    <source>
        <strain evidence="6">DB-1506</strain>
    </source>
</reference>
<evidence type="ECO:0000256" key="3">
    <source>
        <dbReference type="PIRSR" id="PIRSR001235-1"/>
    </source>
</evidence>
<dbReference type="InterPro" id="IPR010158">
    <property type="entry name" value="Amidase_Cbmase"/>
</dbReference>
<dbReference type="OrthoDB" id="9808195at2"/>
<sequence>MTIPAAHNLPLSGERLWSSLMEMARIGGTPKGGSNRQTLTDADAEGRALLRRWGEACGLTLTVDRLGNMIFRREGRDPARAPVAIGSHLDTQPTGGKFDGVLGVLAGLELMRALHEAGAETEAPLLLVNWTNEEGARFSPPMMGSGAAMGIFTEAEVLAKRSQDGAVFGEELRRIGWQGSADPAALQQLGAYLELHIEQGKLLEEARRDVGIVTHALAQHWFEVVVEGEDAHGGSPMAGRRDAMMAAAPLIAAVEAIALGTLSPTGEPGRGTVGVVEVHPSSRNVAPGRVFFSVDFRHSDPAALARMGEALAARAAEIALARKVTATVTPFWYSPHTPFDPALVARAREAAIARGLAWQEMPTAIGHDAVYMARKVPTVMVFCPCHGGLSHNEAESITPDWATAGLQVLADAALATAGLVRR</sequence>
<dbReference type="AlphaFoldDB" id="A0A327MCW5"/>
<dbReference type="SUPFAM" id="SSF53187">
    <property type="entry name" value="Zn-dependent exopeptidases"/>
    <property type="match status" value="1"/>
</dbReference>
<keyword evidence="2 5" id="KW-0378">Hydrolase</keyword>
<dbReference type="CDD" id="cd03884">
    <property type="entry name" value="M20_bAS"/>
    <property type="match status" value="1"/>
</dbReference>
<evidence type="ECO:0000313" key="6">
    <source>
        <dbReference type="Proteomes" id="UP000249065"/>
    </source>
</evidence>
<comment type="caution">
    <text evidence="5">The sequence shown here is derived from an EMBL/GenBank/DDBJ whole genome shotgun (WGS) entry which is preliminary data.</text>
</comment>
<dbReference type="Pfam" id="PF01546">
    <property type="entry name" value="Peptidase_M20"/>
    <property type="match status" value="1"/>
</dbReference>
<dbReference type="Gene3D" id="3.40.630.10">
    <property type="entry name" value="Zn peptidases"/>
    <property type="match status" value="1"/>
</dbReference>
<feature type="binding site" evidence="3">
    <location>
        <position position="134"/>
    </location>
    <ligand>
        <name>Zn(2+)</name>
        <dbReference type="ChEBI" id="CHEBI:29105"/>
        <label>2</label>
    </ligand>
</feature>
<feature type="binding site" evidence="3">
    <location>
        <position position="88"/>
    </location>
    <ligand>
        <name>Zn(2+)</name>
        <dbReference type="ChEBI" id="CHEBI:29105"/>
        <label>1</label>
    </ligand>
</feature>
<dbReference type="PANTHER" id="PTHR32494:SF5">
    <property type="entry name" value="ALLANTOATE AMIDOHYDROLASE"/>
    <property type="match status" value="1"/>
</dbReference>
<keyword evidence="6" id="KW-1185">Reference proteome</keyword>
<dbReference type="NCBIfam" id="TIGR01879">
    <property type="entry name" value="hydantase"/>
    <property type="match status" value="1"/>
</dbReference>
<dbReference type="InterPro" id="IPR036264">
    <property type="entry name" value="Bact_exopeptidase_dim_dom"/>
</dbReference>
<comment type="cofactor">
    <cofactor evidence="3">
        <name>Zn(2+)</name>
        <dbReference type="ChEBI" id="CHEBI:29105"/>
    </cofactor>
    <text evidence="3">Binds 2 Zn(2+) ions per subunit.</text>
</comment>
<dbReference type="GO" id="GO:0016813">
    <property type="term" value="F:hydrolase activity, acting on carbon-nitrogen (but not peptide) bonds, in linear amidines"/>
    <property type="evidence" value="ECO:0007669"/>
    <property type="project" value="InterPro"/>
</dbReference>
<feature type="domain" description="Peptidase M20 dimerisation" evidence="4">
    <location>
        <begin position="221"/>
        <end position="319"/>
    </location>
</feature>
<dbReference type="GO" id="GO:0046872">
    <property type="term" value="F:metal ion binding"/>
    <property type="evidence" value="ECO:0007669"/>
    <property type="project" value="UniProtKB-KW"/>
</dbReference>
<dbReference type="InterPro" id="IPR011650">
    <property type="entry name" value="Peptidase_M20_dimer"/>
</dbReference>
<evidence type="ECO:0000256" key="2">
    <source>
        <dbReference type="ARBA" id="ARBA00022801"/>
    </source>
</evidence>
<dbReference type="PANTHER" id="PTHR32494">
    <property type="entry name" value="ALLANTOATE DEIMINASE-RELATED"/>
    <property type="match status" value="1"/>
</dbReference>
<gene>
    <name evidence="5" type="ORF">DOO78_04055</name>
</gene>
<feature type="binding site" evidence="3">
    <location>
        <position position="196"/>
    </location>
    <ligand>
        <name>Zn(2+)</name>
        <dbReference type="ChEBI" id="CHEBI:29105"/>
        <label>1</label>
    </ligand>
</feature>
<feature type="binding site" evidence="3">
    <location>
        <position position="99"/>
    </location>
    <ligand>
        <name>Zn(2+)</name>
        <dbReference type="ChEBI" id="CHEBI:29105"/>
        <label>2</label>
    </ligand>
</feature>
<dbReference type="InterPro" id="IPR002933">
    <property type="entry name" value="Peptidase_M20"/>
</dbReference>
<dbReference type="Proteomes" id="UP000249065">
    <property type="component" value="Unassembled WGS sequence"/>
</dbReference>
<dbReference type="EMBL" id="QLIX01000002">
    <property type="protein sequence ID" value="RAI60256.1"/>
    <property type="molecule type" value="Genomic_DNA"/>
</dbReference>
<evidence type="ECO:0000256" key="1">
    <source>
        <dbReference type="ARBA" id="ARBA00006153"/>
    </source>
</evidence>
<feature type="binding site" evidence="3">
    <location>
        <position position="99"/>
    </location>
    <ligand>
        <name>Zn(2+)</name>
        <dbReference type="ChEBI" id="CHEBI:29105"/>
        <label>1</label>
    </ligand>
</feature>
<evidence type="ECO:0000259" key="4">
    <source>
        <dbReference type="Pfam" id="PF07687"/>
    </source>
</evidence>
<dbReference type="SUPFAM" id="SSF55031">
    <property type="entry name" value="Bacterial exopeptidase dimerisation domain"/>
    <property type="match status" value="1"/>
</dbReference>
<feature type="binding site" evidence="3">
    <location>
        <position position="391"/>
    </location>
    <ligand>
        <name>Zn(2+)</name>
        <dbReference type="ChEBI" id="CHEBI:29105"/>
        <label>2</label>
    </ligand>
</feature>
<dbReference type="PIRSF" id="PIRSF001235">
    <property type="entry name" value="Amidase_carbamoylase"/>
    <property type="match status" value="1"/>
</dbReference>
<dbReference type="NCBIfam" id="NF006769">
    <property type="entry name" value="PRK09290.1-3"/>
    <property type="match status" value="1"/>
</dbReference>
<evidence type="ECO:0000313" key="5">
    <source>
        <dbReference type="EMBL" id="RAI60256.1"/>
    </source>
</evidence>
<dbReference type="Gene3D" id="3.30.70.360">
    <property type="match status" value="1"/>
</dbReference>
<accession>A0A327MCW5</accession>
<name>A0A327MCW5_9PROT</name>
<keyword evidence="3" id="KW-0479">Metal-binding</keyword>
<protein>
    <submittedName>
        <fullName evidence="5">Zn-dependent hydrolase</fullName>
    </submittedName>
</protein>
<keyword evidence="3" id="KW-0862">Zinc</keyword>